<comment type="caution">
    <text evidence="1">The sequence shown here is derived from an EMBL/GenBank/DDBJ whole genome shotgun (WGS) entry which is preliminary data.</text>
</comment>
<organism evidence="1 2">
    <name type="scientific">Neptunicoccus cionae</name>
    <dbReference type="NCBI Taxonomy" id="2035344"/>
    <lineage>
        <taxon>Bacteria</taxon>
        <taxon>Pseudomonadati</taxon>
        <taxon>Pseudomonadota</taxon>
        <taxon>Alphaproteobacteria</taxon>
        <taxon>Rhodobacterales</taxon>
        <taxon>Paracoccaceae</taxon>
        <taxon>Neptunicoccus</taxon>
    </lineage>
</organism>
<reference evidence="1" key="1">
    <citation type="journal article" date="2014" name="Int. J. Syst. Evol. Microbiol.">
        <title>Complete genome sequence of Corynebacterium casei LMG S-19264T (=DSM 44701T), isolated from a smear-ripened cheese.</title>
        <authorList>
            <consortium name="US DOE Joint Genome Institute (JGI-PGF)"/>
            <person name="Walter F."/>
            <person name="Albersmeier A."/>
            <person name="Kalinowski J."/>
            <person name="Ruckert C."/>
        </authorList>
    </citation>
    <scope>NUCLEOTIDE SEQUENCE</scope>
    <source>
        <strain evidence="1">CGMCC 1.15880</strain>
    </source>
</reference>
<protein>
    <submittedName>
        <fullName evidence="1">Uncharacterized protein</fullName>
    </submittedName>
</protein>
<dbReference type="EMBL" id="BMKA01000012">
    <property type="protein sequence ID" value="GGA33687.1"/>
    <property type="molecule type" value="Genomic_DNA"/>
</dbReference>
<sequence>MLAQLSIVEKIVGQTQRQAFSLRLASERISARDVVAKHVRDEVDRLNDLARRRHVEHDRVASFLVGDHSHELERKLNKPNRKGPKALDPTKEIEAALDAIESRRVIVLFDDFEVEDFDADLTVTDQSKITFLRLVPLVGG</sequence>
<reference evidence="1" key="2">
    <citation type="submission" date="2020-09" db="EMBL/GenBank/DDBJ databases">
        <authorList>
            <person name="Sun Q."/>
            <person name="Zhou Y."/>
        </authorList>
    </citation>
    <scope>NUCLEOTIDE SEQUENCE</scope>
    <source>
        <strain evidence="1">CGMCC 1.15880</strain>
    </source>
</reference>
<accession>A0A916R4K8</accession>
<evidence type="ECO:0000313" key="2">
    <source>
        <dbReference type="Proteomes" id="UP000628017"/>
    </source>
</evidence>
<evidence type="ECO:0000313" key="1">
    <source>
        <dbReference type="EMBL" id="GGA33687.1"/>
    </source>
</evidence>
<dbReference type="AlphaFoldDB" id="A0A916R4K8"/>
<keyword evidence="2" id="KW-1185">Reference proteome</keyword>
<proteinExistence type="predicted"/>
<gene>
    <name evidence="1" type="ORF">GCM10011498_38630</name>
</gene>
<dbReference type="Proteomes" id="UP000628017">
    <property type="component" value="Unassembled WGS sequence"/>
</dbReference>
<name>A0A916R4K8_9RHOB</name>